<evidence type="ECO:0000256" key="6">
    <source>
        <dbReference type="SAM" id="Phobius"/>
    </source>
</evidence>
<dbReference type="Gene3D" id="1.10.1450.10">
    <property type="entry name" value="Tetraspanin"/>
    <property type="match status" value="1"/>
</dbReference>
<gene>
    <name evidence="7" type="ORF">HPB51_002512</name>
</gene>
<keyword evidence="2 6" id="KW-0812">Transmembrane</keyword>
<dbReference type="Proteomes" id="UP000821866">
    <property type="component" value="Chromosome 7"/>
</dbReference>
<feature type="region of interest" description="Disordered" evidence="5">
    <location>
        <begin position="14"/>
        <end position="43"/>
    </location>
</feature>
<keyword evidence="3 6" id="KW-1133">Transmembrane helix</keyword>
<accession>A0A9J6DF07</accession>
<dbReference type="InterPro" id="IPR018499">
    <property type="entry name" value="Tetraspanin/Peripherin"/>
</dbReference>
<dbReference type="InterPro" id="IPR008952">
    <property type="entry name" value="Tetraspanin_EC2_sf"/>
</dbReference>
<keyword evidence="4 6" id="KW-0472">Membrane</keyword>
<dbReference type="AlphaFoldDB" id="A0A9J6DF07"/>
<proteinExistence type="predicted"/>
<feature type="transmembrane region" description="Helical" evidence="6">
    <location>
        <begin position="313"/>
        <end position="331"/>
    </location>
</feature>
<feature type="transmembrane region" description="Helical" evidence="6">
    <location>
        <begin position="92"/>
        <end position="115"/>
    </location>
</feature>
<dbReference type="PRINTS" id="PR00259">
    <property type="entry name" value="TMFOUR"/>
</dbReference>
<reference evidence="7" key="1">
    <citation type="journal article" date="2020" name="Cell">
        <title>Large-Scale Comparative Analyses of Tick Genomes Elucidate Their Genetic Diversity and Vector Capacities.</title>
        <authorList>
            <consortium name="Tick Genome and Microbiome Consortium (TIGMIC)"/>
            <person name="Jia N."/>
            <person name="Wang J."/>
            <person name="Shi W."/>
            <person name="Du L."/>
            <person name="Sun Y."/>
            <person name="Zhan W."/>
            <person name="Jiang J.F."/>
            <person name="Wang Q."/>
            <person name="Zhang B."/>
            <person name="Ji P."/>
            <person name="Bell-Sakyi L."/>
            <person name="Cui X.M."/>
            <person name="Yuan T.T."/>
            <person name="Jiang B.G."/>
            <person name="Yang W.F."/>
            <person name="Lam T.T."/>
            <person name="Chang Q.C."/>
            <person name="Ding S.J."/>
            <person name="Wang X.J."/>
            <person name="Zhu J.G."/>
            <person name="Ruan X.D."/>
            <person name="Zhao L."/>
            <person name="Wei J.T."/>
            <person name="Ye R.Z."/>
            <person name="Que T.C."/>
            <person name="Du C.H."/>
            <person name="Zhou Y.H."/>
            <person name="Cheng J.X."/>
            <person name="Dai P.F."/>
            <person name="Guo W.B."/>
            <person name="Han X.H."/>
            <person name="Huang E.J."/>
            <person name="Li L.F."/>
            <person name="Wei W."/>
            <person name="Gao Y.C."/>
            <person name="Liu J.Z."/>
            <person name="Shao H.Z."/>
            <person name="Wang X."/>
            <person name="Wang C.C."/>
            <person name="Yang T.C."/>
            <person name="Huo Q.B."/>
            <person name="Li W."/>
            <person name="Chen H.Y."/>
            <person name="Chen S.E."/>
            <person name="Zhou L.G."/>
            <person name="Ni X.B."/>
            <person name="Tian J.H."/>
            <person name="Sheng Y."/>
            <person name="Liu T."/>
            <person name="Pan Y.S."/>
            <person name="Xia L.Y."/>
            <person name="Li J."/>
            <person name="Zhao F."/>
            <person name="Cao W.C."/>
        </authorList>
    </citation>
    <scope>NUCLEOTIDE SEQUENCE</scope>
    <source>
        <strain evidence="7">Rmic-2018</strain>
    </source>
</reference>
<dbReference type="PANTHER" id="PTHR19282">
    <property type="entry name" value="TETRASPANIN"/>
    <property type="match status" value="1"/>
</dbReference>
<evidence type="ECO:0000256" key="1">
    <source>
        <dbReference type="ARBA" id="ARBA00004141"/>
    </source>
</evidence>
<feature type="transmembrane region" description="Helical" evidence="6">
    <location>
        <begin position="175"/>
        <end position="194"/>
    </location>
</feature>
<comment type="subcellular location">
    <subcellularLocation>
        <location evidence="1">Membrane</location>
        <topology evidence="1">Multi-pass membrane protein</topology>
    </subcellularLocation>
</comment>
<evidence type="ECO:0000256" key="2">
    <source>
        <dbReference type="ARBA" id="ARBA00022692"/>
    </source>
</evidence>
<evidence type="ECO:0000256" key="4">
    <source>
        <dbReference type="ARBA" id="ARBA00023136"/>
    </source>
</evidence>
<organism evidence="7 8">
    <name type="scientific">Rhipicephalus microplus</name>
    <name type="common">Cattle tick</name>
    <name type="synonym">Boophilus microplus</name>
    <dbReference type="NCBI Taxonomy" id="6941"/>
    <lineage>
        <taxon>Eukaryota</taxon>
        <taxon>Metazoa</taxon>
        <taxon>Ecdysozoa</taxon>
        <taxon>Arthropoda</taxon>
        <taxon>Chelicerata</taxon>
        <taxon>Arachnida</taxon>
        <taxon>Acari</taxon>
        <taxon>Parasitiformes</taxon>
        <taxon>Ixodida</taxon>
        <taxon>Ixodoidea</taxon>
        <taxon>Ixodidae</taxon>
        <taxon>Rhipicephalinae</taxon>
        <taxon>Rhipicephalus</taxon>
        <taxon>Boophilus</taxon>
    </lineage>
</organism>
<dbReference type="GO" id="GO:0005886">
    <property type="term" value="C:plasma membrane"/>
    <property type="evidence" value="ECO:0007669"/>
    <property type="project" value="TreeGrafter"/>
</dbReference>
<dbReference type="Pfam" id="PF00335">
    <property type="entry name" value="Tetraspanin"/>
    <property type="match status" value="1"/>
</dbReference>
<evidence type="ECO:0000256" key="3">
    <source>
        <dbReference type="ARBA" id="ARBA00022989"/>
    </source>
</evidence>
<evidence type="ECO:0008006" key="9">
    <source>
        <dbReference type="Google" id="ProtNLM"/>
    </source>
</evidence>
<comment type="caution">
    <text evidence="7">The sequence shown here is derived from an EMBL/GenBank/DDBJ whole genome shotgun (WGS) entry which is preliminary data.</text>
</comment>
<evidence type="ECO:0000313" key="7">
    <source>
        <dbReference type="EMBL" id="KAH8020563.1"/>
    </source>
</evidence>
<evidence type="ECO:0000256" key="5">
    <source>
        <dbReference type="SAM" id="MobiDB-lite"/>
    </source>
</evidence>
<sequence length="360" mass="39457">MRKHELEMKRLELEISHNSRTGGSEASVAANLSPSRSSPPRARDCYDRPWGAKQGEFGGEPVLDLTVSSTPTSPFGFLLAGRATGSAVRYPLLLFNLALWSVGVLLMSVATVLLVNSELNAADAASLAKLDLSPLVVSRVEMALFVVGLALFIVTIFGCVGALRENTALLRMYSFVLVVFVVASVFGGIVVFFVPGDVRRMISKTMSLSLVIAYRDSADSEQIVDALQRQLHCCGMTDLKFRDWNTNMYFNCSAGNPSHERCSVPHSCCRRNASGMQSRHCGRGVLNETDHEAWHRVYFESCPEAAKRYIRESVALIGGCCLIAAIVFSFVDMMTESVIAEIEAIRRIYGRVRGATLQQA</sequence>
<dbReference type="EMBL" id="JABSTU010000009">
    <property type="protein sequence ID" value="KAH8020563.1"/>
    <property type="molecule type" value="Genomic_DNA"/>
</dbReference>
<dbReference type="VEuPathDB" id="VectorBase:LOC119174006"/>
<evidence type="ECO:0000313" key="8">
    <source>
        <dbReference type="Proteomes" id="UP000821866"/>
    </source>
</evidence>
<name>A0A9J6DF07_RHIMP</name>
<reference evidence="7" key="2">
    <citation type="submission" date="2021-09" db="EMBL/GenBank/DDBJ databases">
        <authorList>
            <person name="Jia N."/>
            <person name="Wang J."/>
            <person name="Shi W."/>
            <person name="Du L."/>
            <person name="Sun Y."/>
            <person name="Zhan W."/>
            <person name="Jiang J."/>
            <person name="Wang Q."/>
            <person name="Zhang B."/>
            <person name="Ji P."/>
            <person name="Sakyi L.B."/>
            <person name="Cui X."/>
            <person name="Yuan T."/>
            <person name="Jiang B."/>
            <person name="Yang W."/>
            <person name="Lam T.T.-Y."/>
            <person name="Chang Q."/>
            <person name="Ding S."/>
            <person name="Wang X."/>
            <person name="Zhu J."/>
            <person name="Ruan X."/>
            <person name="Zhao L."/>
            <person name="Wei J."/>
            <person name="Que T."/>
            <person name="Du C."/>
            <person name="Cheng J."/>
            <person name="Dai P."/>
            <person name="Han X."/>
            <person name="Huang E."/>
            <person name="Gao Y."/>
            <person name="Liu J."/>
            <person name="Shao H."/>
            <person name="Ye R."/>
            <person name="Li L."/>
            <person name="Wei W."/>
            <person name="Wang X."/>
            <person name="Wang C."/>
            <person name="Huo Q."/>
            <person name="Li W."/>
            <person name="Guo W."/>
            <person name="Chen H."/>
            <person name="Chen S."/>
            <person name="Zhou L."/>
            <person name="Zhou L."/>
            <person name="Ni X."/>
            <person name="Tian J."/>
            <person name="Zhou Y."/>
            <person name="Sheng Y."/>
            <person name="Liu T."/>
            <person name="Pan Y."/>
            <person name="Xia L."/>
            <person name="Li J."/>
            <person name="Zhao F."/>
            <person name="Cao W."/>
        </authorList>
    </citation>
    <scope>NUCLEOTIDE SEQUENCE</scope>
    <source>
        <strain evidence="7">Rmic-2018</strain>
        <tissue evidence="7">Larvae</tissue>
    </source>
</reference>
<keyword evidence="8" id="KW-1185">Reference proteome</keyword>
<protein>
    <recommendedName>
        <fullName evidence="9">Tetraspanin</fullName>
    </recommendedName>
</protein>
<dbReference type="SUPFAM" id="SSF48652">
    <property type="entry name" value="Tetraspanin"/>
    <property type="match status" value="1"/>
</dbReference>
<feature type="transmembrane region" description="Helical" evidence="6">
    <location>
        <begin position="142"/>
        <end position="163"/>
    </location>
</feature>
<dbReference type="PANTHER" id="PTHR19282:SF431">
    <property type="entry name" value="TETRASPANIN 26A, ISOFORM B-RELATED"/>
    <property type="match status" value="1"/>
</dbReference>